<dbReference type="InterPro" id="IPR046348">
    <property type="entry name" value="SIS_dom_sf"/>
</dbReference>
<dbReference type="Gene3D" id="3.40.50.10490">
    <property type="entry name" value="Glucose-6-phosphate isomerase like protein, domain 1"/>
    <property type="match status" value="1"/>
</dbReference>
<dbReference type="Gene3D" id="3.10.580.10">
    <property type="entry name" value="CBS-domain"/>
    <property type="match status" value="1"/>
</dbReference>
<organism evidence="10 11">
    <name type="scientific">Marinagarivorans cellulosilyticus</name>
    <dbReference type="NCBI Taxonomy" id="2721545"/>
    <lineage>
        <taxon>Bacteria</taxon>
        <taxon>Pseudomonadati</taxon>
        <taxon>Pseudomonadota</taxon>
        <taxon>Gammaproteobacteria</taxon>
        <taxon>Cellvibrionales</taxon>
        <taxon>Cellvibrionaceae</taxon>
        <taxon>Marinagarivorans</taxon>
    </lineage>
</organism>
<dbReference type="PROSITE" id="PS51371">
    <property type="entry name" value="CBS"/>
    <property type="match status" value="2"/>
</dbReference>
<feature type="binding site" evidence="5">
    <location>
        <position position="80"/>
    </location>
    <ligand>
        <name>Zn(2+)</name>
        <dbReference type="ChEBI" id="CHEBI:29105"/>
    </ligand>
</feature>
<feature type="site" description="Catalytically relevant" evidence="6">
    <location>
        <position position="191"/>
    </location>
</feature>
<feature type="domain" description="CBS" evidence="8">
    <location>
        <begin position="275"/>
        <end position="327"/>
    </location>
</feature>
<evidence type="ECO:0000313" key="11">
    <source>
        <dbReference type="Proteomes" id="UP001320119"/>
    </source>
</evidence>
<dbReference type="NCBIfam" id="TIGR00393">
    <property type="entry name" value="kpsF"/>
    <property type="match status" value="1"/>
</dbReference>
<feature type="site" description="Catalytically relevant" evidence="6">
    <location>
        <position position="109"/>
    </location>
</feature>
<dbReference type="SUPFAM" id="SSF53697">
    <property type="entry name" value="SIS domain"/>
    <property type="match status" value="1"/>
</dbReference>
<keyword evidence="2" id="KW-0677">Repeat</keyword>
<dbReference type="Pfam" id="PF01380">
    <property type="entry name" value="SIS"/>
    <property type="match status" value="1"/>
</dbReference>
<dbReference type="PANTHER" id="PTHR42745">
    <property type="match status" value="1"/>
</dbReference>
<feature type="domain" description="CBS" evidence="8">
    <location>
        <begin position="208"/>
        <end position="266"/>
    </location>
</feature>
<gene>
    <name evidence="10" type="ORF">MARGE09_P1785</name>
</gene>
<dbReference type="GO" id="GO:0019146">
    <property type="term" value="F:arabinose-5-phosphate isomerase activity"/>
    <property type="evidence" value="ECO:0007669"/>
    <property type="project" value="UniProtKB-EC"/>
</dbReference>
<reference evidence="10 11" key="1">
    <citation type="journal article" date="2022" name="IScience">
        <title>An ultrasensitive nanofiber-based assay for enzymatic hydrolysis and deep-sea microbial degradation of cellulose.</title>
        <authorList>
            <person name="Tsudome M."/>
            <person name="Tachioka M."/>
            <person name="Miyazaki M."/>
            <person name="Uchimura K."/>
            <person name="Tsuda M."/>
            <person name="Takaki Y."/>
            <person name="Deguchi S."/>
        </authorList>
    </citation>
    <scope>NUCLEOTIDE SEQUENCE [LARGE SCALE GENOMIC DNA]</scope>
    <source>
        <strain evidence="10 11">GE09</strain>
    </source>
</reference>
<dbReference type="GO" id="GO:0046872">
    <property type="term" value="F:metal ion binding"/>
    <property type="evidence" value="ECO:0007669"/>
    <property type="project" value="UniProtKB-KW"/>
</dbReference>
<evidence type="ECO:0000256" key="6">
    <source>
        <dbReference type="PIRSR" id="PIRSR004692-3"/>
    </source>
</evidence>
<comment type="catalytic activity">
    <reaction evidence="4">
        <text>D-arabinose 5-phosphate = D-ribulose 5-phosphate</text>
        <dbReference type="Rhea" id="RHEA:23104"/>
        <dbReference type="ChEBI" id="CHEBI:57693"/>
        <dbReference type="ChEBI" id="CHEBI:58121"/>
        <dbReference type="EC" id="5.3.1.13"/>
    </reaction>
</comment>
<dbReference type="FunFam" id="3.40.50.10490:FF:000011">
    <property type="entry name" value="Arabinose 5-phosphate isomerase"/>
    <property type="match status" value="1"/>
</dbReference>
<keyword evidence="5" id="KW-0862">Zinc</keyword>
<evidence type="ECO:0000259" key="8">
    <source>
        <dbReference type="PROSITE" id="PS51371"/>
    </source>
</evidence>
<dbReference type="KEGG" id="marq:MARGE09_P1785"/>
<dbReference type="PANTHER" id="PTHR42745:SF1">
    <property type="entry name" value="ARABINOSE 5-PHOSPHATE ISOMERASE KDSD"/>
    <property type="match status" value="1"/>
</dbReference>
<dbReference type="InterPro" id="IPR000644">
    <property type="entry name" value="CBS_dom"/>
</dbReference>
<evidence type="ECO:0000259" key="9">
    <source>
        <dbReference type="PROSITE" id="PS51464"/>
    </source>
</evidence>
<feature type="domain" description="SIS" evidence="9">
    <location>
        <begin position="39"/>
        <end position="182"/>
    </location>
</feature>
<dbReference type="InterPro" id="IPR001347">
    <property type="entry name" value="SIS_dom"/>
</dbReference>
<dbReference type="InterPro" id="IPR046342">
    <property type="entry name" value="CBS_dom_sf"/>
</dbReference>
<dbReference type="EMBL" id="AP023086">
    <property type="protein sequence ID" value="BCD97584.1"/>
    <property type="molecule type" value="Genomic_DNA"/>
</dbReference>
<dbReference type="Pfam" id="PF00571">
    <property type="entry name" value="CBS"/>
    <property type="match status" value="2"/>
</dbReference>
<dbReference type="GO" id="GO:1901135">
    <property type="term" value="P:carbohydrate derivative metabolic process"/>
    <property type="evidence" value="ECO:0007669"/>
    <property type="project" value="InterPro"/>
</dbReference>
<dbReference type="SMART" id="SM00116">
    <property type="entry name" value="CBS"/>
    <property type="match status" value="2"/>
</dbReference>
<feature type="site" description="Catalytically relevant" evidence="6">
    <location>
        <position position="150"/>
    </location>
</feature>
<dbReference type="InterPro" id="IPR050986">
    <property type="entry name" value="GutQ/KpsF_isomerases"/>
</dbReference>
<dbReference type="GO" id="GO:0005975">
    <property type="term" value="P:carbohydrate metabolic process"/>
    <property type="evidence" value="ECO:0007669"/>
    <property type="project" value="InterPro"/>
</dbReference>
<evidence type="ECO:0000256" key="7">
    <source>
        <dbReference type="PROSITE-ProRule" id="PRU00703"/>
    </source>
</evidence>
<keyword evidence="4 10" id="KW-0413">Isomerase</keyword>
<keyword evidence="5" id="KW-0479">Metal-binding</keyword>
<comment type="similarity">
    <text evidence="1 4">Belongs to the SIS family. GutQ/KpsF subfamily.</text>
</comment>
<dbReference type="CDD" id="cd05014">
    <property type="entry name" value="SIS_Kpsf"/>
    <property type="match status" value="1"/>
</dbReference>
<name>A0AAN1WHA5_9GAMM</name>
<evidence type="ECO:0000256" key="4">
    <source>
        <dbReference type="PIRNR" id="PIRNR004692"/>
    </source>
</evidence>
<sequence length="327" mass="34669">MSHKTTPQQFIDAGKSTVTIEQDAVNALSHKIDDNFAQACERLFYCKGRIVVMGVGKSGHVGKKIAATLASTGTPAFFVHPAEASHGDLGMITKDDIVLTLSNSGNSAEILALLPALKRQDITVISMVGNTDSALAKGADIVLDASVEKEACPLNLAPTASTTVAMVMGDALAVALLEARQFTRDDFARSHPGGTLGRRLLLRVQDVMRSDGEIPAVTPDTPLTETLAIMSSKGLGMTTVVDPQHKLLGIFTDGDLRRAIDTGANISNACIGEIMTKKPQTTSAETLAIQALETMEERKITTLVVADDKNHILGVLHLHDLLRAGLV</sequence>
<proteinExistence type="inferred from homology"/>
<dbReference type="RefSeq" id="WP_236987050.1">
    <property type="nucleotide sequence ID" value="NZ_AP023086.1"/>
</dbReference>
<dbReference type="PIRSF" id="PIRSF004692">
    <property type="entry name" value="KdsD_KpsF"/>
    <property type="match status" value="1"/>
</dbReference>
<feature type="site" description="Catalytically relevant" evidence="6">
    <location>
        <position position="57"/>
    </location>
</feature>
<keyword evidence="11" id="KW-1185">Reference proteome</keyword>
<dbReference type="InterPro" id="IPR004800">
    <property type="entry name" value="KdsD/KpsF-type"/>
</dbReference>
<evidence type="ECO:0000256" key="2">
    <source>
        <dbReference type="ARBA" id="ARBA00022737"/>
    </source>
</evidence>
<evidence type="ECO:0000256" key="3">
    <source>
        <dbReference type="ARBA" id="ARBA00023122"/>
    </source>
</evidence>
<dbReference type="CDD" id="cd04604">
    <property type="entry name" value="CBS_pair_SIS_assoc"/>
    <property type="match status" value="1"/>
</dbReference>
<dbReference type="GO" id="GO:0097367">
    <property type="term" value="F:carbohydrate derivative binding"/>
    <property type="evidence" value="ECO:0007669"/>
    <property type="project" value="InterPro"/>
</dbReference>
<evidence type="ECO:0000256" key="5">
    <source>
        <dbReference type="PIRSR" id="PIRSR004692-2"/>
    </source>
</evidence>
<evidence type="ECO:0000313" key="10">
    <source>
        <dbReference type="EMBL" id="BCD97584.1"/>
    </source>
</evidence>
<protein>
    <recommendedName>
        <fullName evidence="4">Arabinose 5-phosphate isomerase</fullName>
        <shortName evidence="4">API</shortName>
        <ecNumber evidence="4">5.3.1.13</ecNumber>
    </recommendedName>
</protein>
<dbReference type="InterPro" id="IPR035474">
    <property type="entry name" value="SIS_Kpsf"/>
</dbReference>
<accession>A0AAN1WHA5</accession>
<dbReference type="PROSITE" id="PS51464">
    <property type="entry name" value="SIS"/>
    <property type="match status" value="1"/>
</dbReference>
<dbReference type="AlphaFoldDB" id="A0AAN1WHA5"/>
<dbReference type="Proteomes" id="UP001320119">
    <property type="component" value="Chromosome"/>
</dbReference>
<evidence type="ECO:0000256" key="1">
    <source>
        <dbReference type="ARBA" id="ARBA00008165"/>
    </source>
</evidence>
<keyword evidence="3 7" id="KW-0129">CBS domain</keyword>
<dbReference type="EC" id="5.3.1.13" evidence="4"/>